<dbReference type="PANTHER" id="PTHR23267">
    <property type="entry name" value="IMMUNOGLOBULIN LIGHT CHAIN"/>
    <property type="match status" value="1"/>
</dbReference>
<dbReference type="PROSITE" id="PS50835">
    <property type="entry name" value="IG_LIKE"/>
    <property type="match status" value="1"/>
</dbReference>
<dbReference type="FunFam" id="2.60.40.10:FF:001230">
    <property type="entry name" value="Immunoglobulin kappa variable 8-16"/>
    <property type="match status" value="1"/>
</dbReference>
<sequence length="133" mass="14441">MFSISYIVLITALLINVSSGQTTLDQSPASKSVSPGESVTITCKASSSVSSSYFHWYQQKPGQAPNLLLYSTSSRASGVPNRFTGSGSGTDYSLTISNVQVEDAGDYYCQYYPTVTYPNTETFYKLKTQRAIA</sequence>
<dbReference type="FunCoup" id="H3A7X1">
    <property type="interactions" value="265"/>
</dbReference>
<dbReference type="Gene3D" id="2.60.40.10">
    <property type="entry name" value="Immunoglobulins"/>
    <property type="match status" value="1"/>
</dbReference>
<dbReference type="Pfam" id="PF07686">
    <property type="entry name" value="V-set"/>
    <property type="match status" value="1"/>
</dbReference>
<keyword evidence="4" id="KW-1185">Reference proteome</keyword>
<dbReference type="SUPFAM" id="SSF48726">
    <property type="entry name" value="Immunoglobulin"/>
    <property type="match status" value="1"/>
</dbReference>
<accession>H3A7X1</accession>
<dbReference type="HOGENOM" id="CLU_077975_4_1_1"/>
<organism evidence="3 4">
    <name type="scientific">Latimeria chalumnae</name>
    <name type="common">Coelacanth</name>
    <dbReference type="NCBI Taxonomy" id="7897"/>
    <lineage>
        <taxon>Eukaryota</taxon>
        <taxon>Metazoa</taxon>
        <taxon>Chordata</taxon>
        <taxon>Craniata</taxon>
        <taxon>Vertebrata</taxon>
        <taxon>Euteleostomi</taxon>
        <taxon>Coelacanthiformes</taxon>
        <taxon>Coelacanthidae</taxon>
        <taxon>Latimeria</taxon>
    </lineage>
</organism>
<dbReference type="Proteomes" id="UP000008672">
    <property type="component" value="Unassembled WGS sequence"/>
</dbReference>
<dbReference type="EMBL" id="AFYH01182553">
    <property type="status" value="NOT_ANNOTATED_CDS"/>
    <property type="molecule type" value="Genomic_DNA"/>
</dbReference>
<evidence type="ECO:0000313" key="3">
    <source>
        <dbReference type="Ensembl" id="ENSLACP00000005742.2"/>
    </source>
</evidence>
<feature type="domain" description="Ig-like" evidence="2">
    <location>
        <begin position="22"/>
        <end position="110"/>
    </location>
</feature>
<evidence type="ECO:0000259" key="2">
    <source>
        <dbReference type="PROSITE" id="PS50835"/>
    </source>
</evidence>
<reference evidence="4" key="1">
    <citation type="submission" date="2011-08" db="EMBL/GenBank/DDBJ databases">
        <title>The draft genome of Latimeria chalumnae.</title>
        <authorList>
            <person name="Di Palma F."/>
            <person name="Alfoldi J."/>
            <person name="Johnson J."/>
            <person name="Berlin A."/>
            <person name="Gnerre S."/>
            <person name="Jaffe D."/>
            <person name="MacCallum I."/>
            <person name="Young S."/>
            <person name="Walker B.J."/>
            <person name="Lander E."/>
            <person name="Lindblad-Toh K."/>
        </authorList>
    </citation>
    <scope>NUCLEOTIDE SEQUENCE [LARGE SCALE GENOMIC DNA]</scope>
    <source>
        <strain evidence="4">Wild caught</strain>
    </source>
</reference>
<dbReference type="AlphaFoldDB" id="H3A7X1"/>
<dbReference type="InterPro" id="IPR013783">
    <property type="entry name" value="Ig-like_fold"/>
</dbReference>
<dbReference type="GeneTree" id="ENSGT00940000154869"/>
<keyword evidence="1" id="KW-0732">Signal</keyword>
<dbReference type="SMART" id="SM00409">
    <property type="entry name" value="IG"/>
    <property type="match status" value="1"/>
</dbReference>
<dbReference type="InterPro" id="IPR003599">
    <property type="entry name" value="Ig_sub"/>
</dbReference>
<dbReference type="eggNOG" id="ENOG502S3KF">
    <property type="taxonomic scope" value="Eukaryota"/>
</dbReference>
<dbReference type="InterPro" id="IPR007110">
    <property type="entry name" value="Ig-like_dom"/>
</dbReference>
<reference evidence="3" key="3">
    <citation type="submission" date="2025-09" db="UniProtKB">
        <authorList>
            <consortium name="Ensembl"/>
        </authorList>
    </citation>
    <scope>IDENTIFICATION</scope>
</reference>
<evidence type="ECO:0000256" key="1">
    <source>
        <dbReference type="SAM" id="SignalP"/>
    </source>
</evidence>
<dbReference type="InterPro" id="IPR013106">
    <property type="entry name" value="Ig_V-set"/>
</dbReference>
<dbReference type="InterPro" id="IPR050150">
    <property type="entry name" value="IgV_Light_Chain"/>
</dbReference>
<dbReference type="InterPro" id="IPR003598">
    <property type="entry name" value="Ig_sub2"/>
</dbReference>
<protein>
    <recommendedName>
        <fullName evidence="2">Ig-like domain-containing protein</fullName>
    </recommendedName>
</protein>
<dbReference type="SMART" id="SM00406">
    <property type="entry name" value="IGv"/>
    <property type="match status" value="1"/>
</dbReference>
<dbReference type="OMA" id="TYYCHQW"/>
<dbReference type="STRING" id="7897.ENSLACP00000005742"/>
<dbReference type="InterPro" id="IPR036179">
    <property type="entry name" value="Ig-like_dom_sf"/>
</dbReference>
<feature type="chain" id="PRO_5003580009" description="Ig-like domain-containing protein" evidence="1">
    <location>
        <begin position="21"/>
        <end position="133"/>
    </location>
</feature>
<dbReference type="SMART" id="SM00408">
    <property type="entry name" value="IGc2"/>
    <property type="match status" value="1"/>
</dbReference>
<name>H3A7X1_LATCH</name>
<evidence type="ECO:0000313" key="4">
    <source>
        <dbReference type="Proteomes" id="UP000008672"/>
    </source>
</evidence>
<feature type="signal peptide" evidence="1">
    <location>
        <begin position="1"/>
        <end position="20"/>
    </location>
</feature>
<dbReference type="InParanoid" id="H3A7X1"/>
<proteinExistence type="predicted"/>
<dbReference type="Ensembl" id="ENSLACT00000005792.2">
    <property type="protein sequence ID" value="ENSLACP00000005742.2"/>
    <property type="gene ID" value="ENSLACG00000005098.2"/>
</dbReference>
<reference evidence="3" key="2">
    <citation type="submission" date="2025-08" db="UniProtKB">
        <authorList>
            <consortium name="Ensembl"/>
        </authorList>
    </citation>
    <scope>IDENTIFICATION</scope>
</reference>